<evidence type="ECO:0000256" key="6">
    <source>
        <dbReference type="SAM" id="Phobius"/>
    </source>
</evidence>
<keyword evidence="3 6" id="KW-0812">Transmembrane</keyword>
<feature type="transmembrane region" description="Helical" evidence="6">
    <location>
        <begin position="156"/>
        <end position="175"/>
    </location>
</feature>
<keyword evidence="4 6" id="KW-1133">Transmembrane helix</keyword>
<comment type="caution">
    <text evidence="7">The sequence shown here is derived from an EMBL/GenBank/DDBJ whole genome shotgun (WGS) entry which is preliminary data.</text>
</comment>
<dbReference type="RefSeq" id="WP_063554357.1">
    <property type="nucleotide sequence ID" value="NZ_LITT01000007.1"/>
</dbReference>
<feature type="transmembrane region" description="Helical" evidence="6">
    <location>
        <begin position="71"/>
        <end position="90"/>
    </location>
</feature>
<evidence type="ECO:0000313" key="7">
    <source>
        <dbReference type="EMBL" id="OAA91192.1"/>
    </source>
</evidence>
<evidence type="ECO:0000256" key="5">
    <source>
        <dbReference type="ARBA" id="ARBA00023136"/>
    </source>
</evidence>
<evidence type="ECO:0000256" key="4">
    <source>
        <dbReference type="ARBA" id="ARBA00022989"/>
    </source>
</evidence>
<dbReference type="GO" id="GO:0005886">
    <property type="term" value="C:plasma membrane"/>
    <property type="evidence" value="ECO:0007669"/>
    <property type="project" value="UniProtKB-ARBA"/>
</dbReference>
<feature type="transmembrane region" description="Helical" evidence="6">
    <location>
        <begin position="45"/>
        <end position="65"/>
    </location>
</feature>
<comment type="subcellular location">
    <subcellularLocation>
        <location evidence="1">Membrane</location>
        <topology evidence="1">Multi-pass membrane protein</topology>
    </subcellularLocation>
</comment>
<protein>
    <submittedName>
        <fullName evidence="7">Nickel transport protein NikQ</fullName>
    </submittedName>
</protein>
<organism evidence="7 8">
    <name type="scientific">Clostridium ljungdahlii</name>
    <dbReference type="NCBI Taxonomy" id="1538"/>
    <lineage>
        <taxon>Bacteria</taxon>
        <taxon>Bacillati</taxon>
        <taxon>Bacillota</taxon>
        <taxon>Clostridia</taxon>
        <taxon>Eubacteriales</taxon>
        <taxon>Clostridiaceae</taxon>
        <taxon>Clostridium</taxon>
    </lineage>
</organism>
<proteinExistence type="predicted"/>
<dbReference type="PATRIC" id="fig|1538.10.peg.1256"/>
<accession>A0A162L508</accession>
<evidence type="ECO:0000313" key="8">
    <source>
        <dbReference type="Proteomes" id="UP000077407"/>
    </source>
</evidence>
<evidence type="ECO:0000256" key="1">
    <source>
        <dbReference type="ARBA" id="ARBA00004141"/>
    </source>
</evidence>
<dbReference type="PANTHER" id="PTHR34857">
    <property type="entry name" value="SLL0384 PROTEIN"/>
    <property type="match status" value="1"/>
</dbReference>
<keyword evidence="5 6" id="KW-0472">Membrane</keyword>
<evidence type="ECO:0000256" key="3">
    <source>
        <dbReference type="ARBA" id="ARBA00022692"/>
    </source>
</evidence>
<sequence length="268" mass="31524">MEDWLFKKDEYVPKEDKDKFIDKSIFSILHLLSLIKRNNKVNNSFIYNLNPMLKLSFTILNILFLSLSKNFTYVMLVDVYFLLILSFLDVQDIKKILLLSISIPFFTFIMLIPSMLMGNIRNSEMLLLKVAGTIISINVLSYTTKWHDITKALKMFFIPDIFILVFDITLKYIYILGEFSLDMFYALKLRSIGRNSKKYSSISKIIGSLFLKSKEMGDEMYCAMECRGFTGEYVSHKKFKFKFFDLIYSIVNVLIITMYFYISRVGLR</sequence>
<name>A0A162L508_9CLOT</name>
<dbReference type="PANTHER" id="PTHR34857:SF2">
    <property type="entry name" value="SLL0384 PROTEIN"/>
    <property type="match status" value="1"/>
</dbReference>
<feature type="transmembrane region" description="Helical" evidence="6">
    <location>
        <begin position="243"/>
        <end position="262"/>
    </location>
</feature>
<feature type="transmembrane region" description="Helical" evidence="6">
    <location>
        <begin position="126"/>
        <end position="144"/>
    </location>
</feature>
<dbReference type="InterPro" id="IPR003339">
    <property type="entry name" value="ABC/ECF_trnsptr_transmembrane"/>
</dbReference>
<evidence type="ECO:0000256" key="2">
    <source>
        <dbReference type="ARBA" id="ARBA00022475"/>
    </source>
</evidence>
<dbReference type="Pfam" id="PF02361">
    <property type="entry name" value="CbiQ"/>
    <property type="match status" value="1"/>
</dbReference>
<dbReference type="EMBL" id="LITT01000007">
    <property type="protein sequence ID" value="OAA91192.1"/>
    <property type="molecule type" value="Genomic_DNA"/>
</dbReference>
<gene>
    <name evidence="7" type="primary">nikQ</name>
    <name evidence="7" type="ORF">WY13_00756</name>
</gene>
<dbReference type="InterPro" id="IPR051611">
    <property type="entry name" value="ECF_transporter_component"/>
</dbReference>
<feature type="transmembrane region" description="Helical" evidence="6">
    <location>
        <begin position="97"/>
        <end position="120"/>
    </location>
</feature>
<dbReference type="Proteomes" id="UP000077407">
    <property type="component" value="Unassembled WGS sequence"/>
</dbReference>
<reference evidence="7 8" key="1">
    <citation type="journal article" date="2015" name="Biotechnol. Bioeng.">
        <title>Genome sequence and phenotypic characterization of Caulobacter segnis.</title>
        <authorList>
            <person name="Patel S."/>
            <person name="Fletcher B."/>
            <person name="Scott D.C."/>
            <person name="Ely B."/>
        </authorList>
    </citation>
    <scope>NUCLEOTIDE SEQUENCE [LARGE SCALE GENOMIC DNA]</scope>
    <source>
        <strain evidence="7 8">ERI-2</strain>
    </source>
</reference>
<dbReference type="AlphaFoldDB" id="A0A162L508"/>
<dbReference type="OrthoDB" id="8585740at2"/>
<keyword evidence="2" id="KW-1003">Cell membrane</keyword>
<dbReference type="CDD" id="cd16914">
    <property type="entry name" value="EcfT"/>
    <property type="match status" value="1"/>
</dbReference>